<sequence>MKIQITVIKMSGKHYASRSFPDQDRDPYQGAWPASANIDKVFTVIEDIEPEALPDFERRVKQEARRRGIMHVVNLD</sequence>
<dbReference type="EMBL" id="MFEK01000016">
    <property type="protein sequence ID" value="OGE77782.1"/>
    <property type="molecule type" value="Genomic_DNA"/>
</dbReference>
<dbReference type="Proteomes" id="UP000176864">
    <property type="component" value="Unassembled WGS sequence"/>
</dbReference>
<organism evidence="1 2">
    <name type="scientific">Candidatus Doudnabacteria bacterium RIFCSPHIGHO2_01_FULL_46_14</name>
    <dbReference type="NCBI Taxonomy" id="1817824"/>
    <lineage>
        <taxon>Bacteria</taxon>
        <taxon>Candidatus Doudnaibacteriota</taxon>
    </lineage>
</organism>
<proteinExistence type="predicted"/>
<dbReference type="STRING" id="1817824.A2751_01870"/>
<accession>A0A1F5NJV5</accession>
<comment type="caution">
    <text evidence="1">The sequence shown here is derived from an EMBL/GenBank/DDBJ whole genome shotgun (WGS) entry which is preliminary data.</text>
</comment>
<dbReference type="AlphaFoldDB" id="A0A1F5NJV5"/>
<reference evidence="1 2" key="1">
    <citation type="journal article" date="2016" name="Nat. Commun.">
        <title>Thousands of microbial genomes shed light on interconnected biogeochemical processes in an aquifer system.</title>
        <authorList>
            <person name="Anantharaman K."/>
            <person name="Brown C.T."/>
            <person name="Hug L.A."/>
            <person name="Sharon I."/>
            <person name="Castelle C.J."/>
            <person name="Probst A.J."/>
            <person name="Thomas B.C."/>
            <person name="Singh A."/>
            <person name="Wilkins M.J."/>
            <person name="Karaoz U."/>
            <person name="Brodie E.L."/>
            <person name="Williams K.H."/>
            <person name="Hubbard S.S."/>
            <person name="Banfield J.F."/>
        </authorList>
    </citation>
    <scope>NUCLEOTIDE SEQUENCE [LARGE SCALE GENOMIC DNA]</scope>
</reference>
<name>A0A1F5NJV5_9BACT</name>
<evidence type="ECO:0000313" key="2">
    <source>
        <dbReference type="Proteomes" id="UP000176864"/>
    </source>
</evidence>
<gene>
    <name evidence="1" type="ORF">A2751_01870</name>
</gene>
<protein>
    <submittedName>
        <fullName evidence="1">Uncharacterized protein</fullName>
    </submittedName>
</protein>
<evidence type="ECO:0000313" key="1">
    <source>
        <dbReference type="EMBL" id="OGE77782.1"/>
    </source>
</evidence>